<dbReference type="Proteomes" id="UP000516305">
    <property type="component" value="Chromosome"/>
</dbReference>
<gene>
    <name evidence="1" type="ORF">H4K34_07155</name>
</gene>
<dbReference type="EMBL" id="CP060139">
    <property type="protein sequence ID" value="QNR25612.1"/>
    <property type="molecule type" value="Genomic_DNA"/>
</dbReference>
<dbReference type="GO" id="GO:0015562">
    <property type="term" value="F:efflux transmembrane transporter activity"/>
    <property type="evidence" value="ECO:0007669"/>
    <property type="project" value="TreeGrafter"/>
</dbReference>
<dbReference type="KEGG" id="chyd:H4K34_07155"/>
<keyword evidence="2" id="KW-1185">Reference proteome</keyword>
<dbReference type="Gene3D" id="2.40.50.100">
    <property type="match status" value="1"/>
</dbReference>
<dbReference type="AlphaFoldDB" id="A0A7H0VIR4"/>
<organism evidence="1 2">
    <name type="scientific">Croceimicrobium hydrocarbonivorans</name>
    <dbReference type="NCBI Taxonomy" id="2761580"/>
    <lineage>
        <taxon>Bacteria</taxon>
        <taxon>Pseudomonadati</taxon>
        <taxon>Bacteroidota</taxon>
        <taxon>Flavobacteriia</taxon>
        <taxon>Flavobacteriales</taxon>
        <taxon>Owenweeksiaceae</taxon>
        <taxon>Croceimicrobium</taxon>
    </lineage>
</organism>
<sequence length="373" mass="41892">MKRRQWAIIGGIAILAFAVFFKNYLATSAEGKSPITRDQRKLIAYQDLKAGSVALRIPIDGPVEALNKIEIYSEVTGVVGTQSQKFKEGKGYQAGEIMLHLENSEAQSNYQSTRSNYLSLLSQVLPDIKLDYPERFDTYYQYLRELNNGNGLQSPPKESNEKLRLFLSGRNVYSAYQNAEALRVRLSKYNIEAPFDGTVTDARVESGQLVRAGQILGEFIGKGQFEMISSLSPDEARLVQIGDSVLLSSTDGRRHYTGEVFRKNEKVDPSNQRISIYIRIKADNLNDGEYLKGSLAGQEIENAMKIDRKLLIDENSLFRIQDSSLVLQKVKVLHREPQSIIIEAPDSSLRLPQSKVTGAYTGMKIRLTKNQAE</sequence>
<proteinExistence type="predicted"/>
<dbReference type="SUPFAM" id="SSF111369">
    <property type="entry name" value="HlyD-like secretion proteins"/>
    <property type="match status" value="1"/>
</dbReference>
<accession>A0A7H0VIR4</accession>
<protein>
    <submittedName>
        <fullName evidence="1">Efflux RND transporter periplasmic adaptor subunit</fullName>
    </submittedName>
</protein>
<dbReference type="RefSeq" id="WP_210760138.1">
    <property type="nucleotide sequence ID" value="NZ_CP060139.1"/>
</dbReference>
<reference evidence="1 2" key="1">
    <citation type="submission" date="2020-08" db="EMBL/GenBank/DDBJ databases">
        <title>Croceimicrobium hydrocarbonivorans gen. nov., sp. nov., a novel marine bacterium isolated from a bacterial consortium that degrades polyethylene terephthalate.</title>
        <authorList>
            <person name="Liu R."/>
        </authorList>
    </citation>
    <scope>NUCLEOTIDE SEQUENCE [LARGE SCALE GENOMIC DNA]</scope>
    <source>
        <strain evidence="1 2">A20-9</strain>
    </source>
</reference>
<name>A0A7H0VIR4_9FLAO</name>
<dbReference type="Gene3D" id="2.40.30.170">
    <property type="match status" value="1"/>
</dbReference>
<evidence type="ECO:0000313" key="1">
    <source>
        <dbReference type="EMBL" id="QNR25612.1"/>
    </source>
</evidence>
<dbReference type="GO" id="GO:1990281">
    <property type="term" value="C:efflux pump complex"/>
    <property type="evidence" value="ECO:0007669"/>
    <property type="project" value="TreeGrafter"/>
</dbReference>
<evidence type="ECO:0000313" key="2">
    <source>
        <dbReference type="Proteomes" id="UP000516305"/>
    </source>
</evidence>
<dbReference type="Gene3D" id="1.10.287.470">
    <property type="entry name" value="Helix hairpin bin"/>
    <property type="match status" value="1"/>
</dbReference>
<dbReference type="PANTHER" id="PTHR30469">
    <property type="entry name" value="MULTIDRUG RESISTANCE PROTEIN MDTA"/>
    <property type="match status" value="1"/>
</dbReference>